<keyword evidence="1" id="KW-0812">Transmembrane</keyword>
<gene>
    <name evidence="3" type="ORF">METZ01_LOCUS498186</name>
</gene>
<dbReference type="Gene3D" id="1.20.1250.20">
    <property type="entry name" value="MFS general substrate transporter like domains"/>
    <property type="match status" value="1"/>
</dbReference>
<dbReference type="EMBL" id="UINC01218353">
    <property type="protein sequence ID" value="SVE45332.1"/>
    <property type="molecule type" value="Genomic_DNA"/>
</dbReference>
<dbReference type="InterPro" id="IPR011701">
    <property type="entry name" value="MFS"/>
</dbReference>
<feature type="transmembrane region" description="Helical" evidence="1">
    <location>
        <begin position="69"/>
        <end position="88"/>
    </location>
</feature>
<sequence length="223" mass="23400">MRRLPLLLVSLAHFCVDSYATMLAPVLPLVIDRLGLSLASAGILGTIVSACNLSQPLLGIWADRMRRRWLVVGGLGLAAVFTPLMGIAPTYYTLVAALTIGGFGVAAFHPQVFSLAGELSGDRRAFGIALFIFGGTMGLGVTPLWMPYYAEQIGLDLLPLVTIPGILFLLAVWRWIPLDNPHLSDGAAAVSLSGLGPAAGGLAIITAVVVLRSVTGLGFGFFL</sequence>
<feature type="transmembrane region" description="Helical" evidence="1">
    <location>
        <begin position="36"/>
        <end position="62"/>
    </location>
</feature>
<dbReference type="PANTHER" id="PTHR43129:SF1">
    <property type="entry name" value="FOSMIDOMYCIN RESISTANCE PROTEIN"/>
    <property type="match status" value="1"/>
</dbReference>
<accession>A0A383DLH6</accession>
<evidence type="ECO:0000256" key="1">
    <source>
        <dbReference type="SAM" id="Phobius"/>
    </source>
</evidence>
<dbReference type="InterPro" id="IPR020846">
    <property type="entry name" value="MFS_dom"/>
</dbReference>
<proteinExistence type="predicted"/>
<dbReference type="AlphaFoldDB" id="A0A383DLH6"/>
<dbReference type="SUPFAM" id="SSF103473">
    <property type="entry name" value="MFS general substrate transporter"/>
    <property type="match status" value="1"/>
</dbReference>
<dbReference type="GO" id="GO:0005886">
    <property type="term" value="C:plasma membrane"/>
    <property type="evidence" value="ECO:0007669"/>
    <property type="project" value="TreeGrafter"/>
</dbReference>
<organism evidence="3">
    <name type="scientific">marine metagenome</name>
    <dbReference type="NCBI Taxonomy" id="408172"/>
    <lineage>
        <taxon>unclassified sequences</taxon>
        <taxon>metagenomes</taxon>
        <taxon>ecological metagenomes</taxon>
    </lineage>
</organism>
<evidence type="ECO:0000313" key="3">
    <source>
        <dbReference type="EMBL" id="SVE45332.1"/>
    </source>
</evidence>
<dbReference type="PROSITE" id="PS50850">
    <property type="entry name" value="MFS"/>
    <property type="match status" value="1"/>
</dbReference>
<feature type="transmembrane region" description="Helical" evidence="1">
    <location>
        <begin position="157"/>
        <end position="176"/>
    </location>
</feature>
<dbReference type="Pfam" id="PF07690">
    <property type="entry name" value="MFS_1"/>
    <property type="match status" value="1"/>
</dbReference>
<protein>
    <recommendedName>
        <fullName evidence="2">Major facilitator superfamily (MFS) profile domain-containing protein</fullName>
    </recommendedName>
</protein>
<feature type="transmembrane region" description="Helical" evidence="1">
    <location>
        <begin position="188"/>
        <end position="211"/>
    </location>
</feature>
<keyword evidence="1" id="KW-1133">Transmembrane helix</keyword>
<feature type="domain" description="Major facilitator superfamily (MFS) profile" evidence="2">
    <location>
        <begin position="5"/>
        <end position="223"/>
    </location>
</feature>
<feature type="non-terminal residue" evidence="3">
    <location>
        <position position="223"/>
    </location>
</feature>
<evidence type="ECO:0000259" key="2">
    <source>
        <dbReference type="PROSITE" id="PS50850"/>
    </source>
</evidence>
<name>A0A383DLH6_9ZZZZ</name>
<keyword evidence="1" id="KW-0472">Membrane</keyword>
<feature type="transmembrane region" description="Helical" evidence="1">
    <location>
        <begin position="125"/>
        <end position="145"/>
    </location>
</feature>
<dbReference type="GO" id="GO:0022857">
    <property type="term" value="F:transmembrane transporter activity"/>
    <property type="evidence" value="ECO:0007669"/>
    <property type="project" value="InterPro"/>
</dbReference>
<dbReference type="InterPro" id="IPR036259">
    <property type="entry name" value="MFS_trans_sf"/>
</dbReference>
<reference evidence="3" key="1">
    <citation type="submission" date="2018-05" db="EMBL/GenBank/DDBJ databases">
        <authorList>
            <person name="Lanie J.A."/>
            <person name="Ng W.-L."/>
            <person name="Kazmierczak K.M."/>
            <person name="Andrzejewski T.M."/>
            <person name="Davidsen T.M."/>
            <person name="Wayne K.J."/>
            <person name="Tettelin H."/>
            <person name="Glass J.I."/>
            <person name="Rusch D."/>
            <person name="Podicherti R."/>
            <person name="Tsui H.-C.T."/>
            <person name="Winkler M.E."/>
        </authorList>
    </citation>
    <scope>NUCLEOTIDE SEQUENCE</scope>
</reference>
<feature type="transmembrane region" description="Helical" evidence="1">
    <location>
        <begin position="94"/>
        <end position="113"/>
    </location>
</feature>
<dbReference type="PANTHER" id="PTHR43129">
    <property type="entry name" value="FOSMIDOMYCIN RESISTANCE PROTEIN"/>
    <property type="match status" value="1"/>
</dbReference>